<dbReference type="AlphaFoldDB" id="A0A2I0IBD6"/>
<name>A0A2I0IBD6_PUNGR</name>
<comment type="caution">
    <text evidence="1">The sequence shown here is derived from an EMBL/GenBank/DDBJ whole genome shotgun (WGS) entry which is preliminary data.</text>
</comment>
<sequence length="95" mass="10116">MPNPAELTAPSKYIFHPGGAKAESPPMFILFNFNGAIDPLPARPKASAGDLVVVQENFPYHAVGVGWSDLSVIPNDGDGLEGVEGQIFVVLHDPY</sequence>
<organism evidence="1 2">
    <name type="scientific">Punica granatum</name>
    <name type="common">Pomegranate</name>
    <dbReference type="NCBI Taxonomy" id="22663"/>
    <lineage>
        <taxon>Eukaryota</taxon>
        <taxon>Viridiplantae</taxon>
        <taxon>Streptophyta</taxon>
        <taxon>Embryophyta</taxon>
        <taxon>Tracheophyta</taxon>
        <taxon>Spermatophyta</taxon>
        <taxon>Magnoliopsida</taxon>
        <taxon>eudicotyledons</taxon>
        <taxon>Gunneridae</taxon>
        <taxon>Pentapetalae</taxon>
        <taxon>rosids</taxon>
        <taxon>malvids</taxon>
        <taxon>Myrtales</taxon>
        <taxon>Lythraceae</taxon>
        <taxon>Punica</taxon>
    </lineage>
</organism>
<evidence type="ECO:0000313" key="2">
    <source>
        <dbReference type="Proteomes" id="UP000233551"/>
    </source>
</evidence>
<reference evidence="1 2" key="1">
    <citation type="submission" date="2017-11" db="EMBL/GenBank/DDBJ databases">
        <title>De-novo sequencing of pomegranate (Punica granatum L.) genome.</title>
        <authorList>
            <person name="Akparov Z."/>
            <person name="Amiraslanov A."/>
            <person name="Hajiyeva S."/>
            <person name="Abbasov M."/>
            <person name="Kaur K."/>
            <person name="Hamwieh A."/>
            <person name="Solovyev V."/>
            <person name="Salamov A."/>
            <person name="Braich B."/>
            <person name="Kosarev P."/>
            <person name="Mahmoud A."/>
            <person name="Hajiyev E."/>
            <person name="Babayeva S."/>
            <person name="Izzatullayeva V."/>
            <person name="Mammadov A."/>
            <person name="Mammadov A."/>
            <person name="Sharifova S."/>
            <person name="Ojaghi J."/>
            <person name="Eynullazada K."/>
            <person name="Bayramov B."/>
            <person name="Abdulazimova A."/>
            <person name="Shahmuradov I."/>
        </authorList>
    </citation>
    <scope>NUCLEOTIDE SEQUENCE [LARGE SCALE GENOMIC DNA]</scope>
    <source>
        <strain evidence="2">cv. AG2017</strain>
        <tissue evidence="1">Leaf</tissue>
    </source>
</reference>
<dbReference type="Proteomes" id="UP000233551">
    <property type="component" value="Unassembled WGS sequence"/>
</dbReference>
<keyword evidence="2" id="KW-1185">Reference proteome</keyword>
<protein>
    <submittedName>
        <fullName evidence="1">Uncharacterized protein</fullName>
    </submittedName>
</protein>
<evidence type="ECO:0000313" key="1">
    <source>
        <dbReference type="EMBL" id="PKI41309.1"/>
    </source>
</evidence>
<proteinExistence type="predicted"/>
<dbReference type="EMBL" id="PGOL01003417">
    <property type="protein sequence ID" value="PKI41309.1"/>
    <property type="molecule type" value="Genomic_DNA"/>
</dbReference>
<accession>A0A2I0IBD6</accession>
<gene>
    <name evidence="1" type="ORF">CRG98_038295</name>
</gene>